<accession>A0A9W6WU31</accession>
<gene>
    <name evidence="1" type="ORF">Plil01_000642600</name>
</gene>
<keyword evidence="2" id="KW-1185">Reference proteome</keyword>
<sequence>MADLALTLEDAEFDDDIAYHAAMWGIGGNPTTSPVPRVAKHAWKDDNASFTVMAVQTTSLSNEPGYDECPVDSENGGYGSVVFPCHTTANISDEIKASMQIVRGNE</sequence>
<evidence type="ECO:0000313" key="2">
    <source>
        <dbReference type="Proteomes" id="UP001165083"/>
    </source>
</evidence>
<comment type="caution">
    <text evidence="1">The sequence shown here is derived from an EMBL/GenBank/DDBJ whole genome shotgun (WGS) entry which is preliminary data.</text>
</comment>
<dbReference type="Proteomes" id="UP001165083">
    <property type="component" value="Unassembled WGS sequence"/>
</dbReference>
<proteinExistence type="predicted"/>
<evidence type="ECO:0000313" key="1">
    <source>
        <dbReference type="EMBL" id="GMF17530.1"/>
    </source>
</evidence>
<dbReference type="AlphaFoldDB" id="A0A9W6WU31"/>
<dbReference type="OrthoDB" id="123529at2759"/>
<dbReference type="EMBL" id="BSXW01000285">
    <property type="protein sequence ID" value="GMF17530.1"/>
    <property type="molecule type" value="Genomic_DNA"/>
</dbReference>
<protein>
    <submittedName>
        <fullName evidence="1">Unnamed protein product</fullName>
    </submittedName>
</protein>
<organism evidence="1 2">
    <name type="scientific">Phytophthora lilii</name>
    <dbReference type="NCBI Taxonomy" id="2077276"/>
    <lineage>
        <taxon>Eukaryota</taxon>
        <taxon>Sar</taxon>
        <taxon>Stramenopiles</taxon>
        <taxon>Oomycota</taxon>
        <taxon>Peronosporomycetes</taxon>
        <taxon>Peronosporales</taxon>
        <taxon>Peronosporaceae</taxon>
        <taxon>Phytophthora</taxon>
    </lineage>
</organism>
<name>A0A9W6WU31_9STRA</name>
<reference evidence="1" key="1">
    <citation type="submission" date="2023-04" db="EMBL/GenBank/DDBJ databases">
        <title>Phytophthora lilii NBRC 32176.</title>
        <authorList>
            <person name="Ichikawa N."/>
            <person name="Sato H."/>
            <person name="Tonouchi N."/>
        </authorList>
    </citation>
    <scope>NUCLEOTIDE SEQUENCE</scope>
    <source>
        <strain evidence="1">NBRC 32176</strain>
    </source>
</reference>